<dbReference type="PROSITE" id="PS51811">
    <property type="entry name" value="ZF_CCHC_HIVEP"/>
    <property type="match status" value="1"/>
</dbReference>
<evidence type="ECO:0000256" key="6">
    <source>
        <dbReference type="ARBA" id="ARBA00023015"/>
    </source>
</evidence>
<dbReference type="GO" id="GO:0005634">
    <property type="term" value="C:nucleus"/>
    <property type="evidence" value="ECO:0007669"/>
    <property type="project" value="UniProtKB-SubCell"/>
</dbReference>
<feature type="compositionally biased region" description="Basic and acidic residues" evidence="10">
    <location>
        <begin position="808"/>
        <end position="826"/>
    </location>
</feature>
<accession>A0A9D3N058</accession>
<comment type="caution">
    <text evidence="13">The sequence shown here is derived from an EMBL/GenBank/DDBJ whole genome shotgun (WGS) entry which is preliminary data.</text>
</comment>
<evidence type="ECO:0000256" key="8">
    <source>
        <dbReference type="ARBA" id="ARBA00023242"/>
    </source>
</evidence>
<dbReference type="InterPro" id="IPR013087">
    <property type="entry name" value="Znf_C2H2_type"/>
</dbReference>
<organism evidence="13 14">
    <name type="scientific">Anguilla anguilla</name>
    <name type="common">European freshwater eel</name>
    <name type="synonym">Muraena anguilla</name>
    <dbReference type="NCBI Taxonomy" id="7936"/>
    <lineage>
        <taxon>Eukaryota</taxon>
        <taxon>Metazoa</taxon>
        <taxon>Chordata</taxon>
        <taxon>Craniata</taxon>
        <taxon>Vertebrata</taxon>
        <taxon>Euteleostomi</taxon>
        <taxon>Actinopterygii</taxon>
        <taxon>Neopterygii</taxon>
        <taxon>Teleostei</taxon>
        <taxon>Anguilliformes</taxon>
        <taxon>Anguillidae</taxon>
        <taxon>Anguilla</taxon>
    </lineage>
</organism>
<feature type="region of interest" description="Disordered" evidence="10">
    <location>
        <begin position="511"/>
        <end position="557"/>
    </location>
</feature>
<feature type="compositionally biased region" description="Low complexity" evidence="10">
    <location>
        <begin position="132"/>
        <end position="157"/>
    </location>
</feature>
<comment type="subcellular location">
    <subcellularLocation>
        <location evidence="1">Nucleus</location>
    </subcellularLocation>
</comment>
<evidence type="ECO:0000256" key="10">
    <source>
        <dbReference type="SAM" id="MobiDB-lite"/>
    </source>
</evidence>
<dbReference type="InterPro" id="IPR051969">
    <property type="entry name" value="Zinc-finger_DNA-bd_regulators"/>
</dbReference>
<evidence type="ECO:0008006" key="15">
    <source>
        <dbReference type="Google" id="ProtNLM"/>
    </source>
</evidence>
<dbReference type="AlphaFoldDB" id="A0A9D3N058"/>
<keyword evidence="7" id="KW-0804">Transcription</keyword>
<feature type="domain" description="CCHC HIVEP-type" evidence="12">
    <location>
        <begin position="196"/>
        <end position="226"/>
    </location>
</feature>
<gene>
    <name evidence="13" type="ORF">ANANG_G00026180</name>
</gene>
<keyword evidence="2" id="KW-0479">Metal-binding</keyword>
<dbReference type="Proteomes" id="UP001044222">
    <property type="component" value="Unassembled WGS sequence"/>
</dbReference>
<feature type="compositionally biased region" description="Pro residues" evidence="10">
    <location>
        <begin position="226"/>
        <end position="240"/>
    </location>
</feature>
<feature type="region of interest" description="Disordered" evidence="10">
    <location>
        <begin position="1"/>
        <end position="43"/>
    </location>
</feature>
<protein>
    <recommendedName>
        <fullName evidence="15">C2H2-type domain-containing protein</fullName>
    </recommendedName>
</protein>
<feature type="region of interest" description="Disordered" evidence="10">
    <location>
        <begin position="222"/>
        <end position="257"/>
    </location>
</feature>
<dbReference type="InterPro" id="IPR034729">
    <property type="entry name" value="Znf_CCHC_HIVEP"/>
</dbReference>
<evidence type="ECO:0000256" key="3">
    <source>
        <dbReference type="ARBA" id="ARBA00022737"/>
    </source>
</evidence>
<dbReference type="PANTHER" id="PTHR45944">
    <property type="entry name" value="SCHNURRI, ISOFORM F"/>
    <property type="match status" value="1"/>
</dbReference>
<dbReference type="GO" id="GO:0000978">
    <property type="term" value="F:RNA polymerase II cis-regulatory region sequence-specific DNA binding"/>
    <property type="evidence" value="ECO:0007669"/>
    <property type="project" value="TreeGrafter"/>
</dbReference>
<reference evidence="13" key="1">
    <citation type="submission" date="2021-01" db="EMBL/GenBank/DDBJ databases">
        <title>A chromosome-scale assembly of European eel, Anguilla anguilla.</title>
        <authorList>
            <person name="Henkel C."/>
            <person name="Jong-Raadsen S.A."/>
            <person name="Dufour S."/>
            <person name="Weltzien F.-A."/>
            <person name="Palstra A.P."/>
            <person name="Pelster B."/>
            <person name="Spaink H.P."/>
            <person name="Van Den Thillart G.E."/>
            <person name="Jansen H."/>
            <person name="Zahm M."/>
            <person name="Klopp C."/>
            <person name="Cedric C."/>
            <person name="Louis A."/>
            <person name="Berthelot C."/>
            <person name="Parey E."/>
            <person name="Roest Crollius H."/>
            <person name="Montfort J."/>
            <person name="Robinson-Rechavi M."/>
            <person name="Bucao C."/>
            <person name="Bouchez O."/>
            <person name="Gislard M."/>
            <person name="Lluch J."/>
            <person name="Milhes M."/>
            <person name="Lampietro C."/>
            <person name="Lopez Roques C."/>
            <person name="Donnadieu C."/>
            <person name="Braasch I."/>
            <person name="Desvignes T."/>
            <person name="Postlethwait J."/>
            <person name="Bobe J."/>
            <person name="Guiguen Y."/>
            <person name="Dirks R."/>
        </authorList>
    </citation>
    <scope>NUCLEOTIDE SEQUENCE</scope>
    <source>
        <strain evidence="13">Tag_6206</strain>
        <tissue evidence="13">Liver</tissue>
    </source>
</reference>
<keyword evidence="4 9" id="KW-0863">Zinc-finger</keyword>
<keyword evidence="3" id="KW-0677">Repeat</keyword>
<sequence length="945" mass="101446">MRLSERKRLPAVSPDDAPSPSSSLGPGSSKGSTESGYFSRSGSAELSQVIEHITKLITINEAVVDTSEIDSVKPRRSSLSRRSSEAAKFPALKDPYACFPPRKGDPRVPAPPARPFSLGGYPKPDPVAPLLRSQSMPSSAGPSSSSSSRRNMRLSQSFDAAGAAGRPSPAHAEAPTRHRAPPDGRAPPAQAHRRGPRTHECEACGARYKKRESYETHRRCFCTGRPPGPRPAPQAPPPLRPGTGQAAGTHREDRPQMMHYKFRAMAMAVRKRRKEETRDLPLSPSPSPGPAAVTFPPSPGPAPEQHPHPHHQRKSTWKEISVIQHTSSFEKQEGVVAMEKEEGLVTTTTSSSLPREDVQLPKPPQTAQQQPPSQQQPPKPHPFSRLVRQHNIQVPEILVTEEPDADMVLASPPATTSSSSAKEPEKVEEFQWLMGGVFAGGGVPVAAAQCEFGAAAGGEAPAEEEAAAAGGGGAVVGGVELRVGVAPAQPEPGEQRVARLQPLRLLRGVRQDGRRDAAGRRGAHMLTVPPGPHPHREMRRSASEQAPPAPSPAQMAEARSKSFDYGCLSPARSAAAWKERRKCLLLRLAERLGLPLQTFPLPPAGVRLGAAQALYLPLAQRPRPPAGPHGVPGGAGPAADAVPTYARAVYTTLSQILPPAPPAPPPICCTASWVVMSRLEGDKKRQEPLPEGADARLQEPPACQPAPGAGRGRRRGRGRVGRGREQAHALPAGSLELSAEAQRQQKRVKEEEEEEGGDEGSTAGGRAKEKGEAEVTTETVAMAQEAEAPTWEAKEEEEEEEEEAEEEAERKEVVPERAELLKGKEKEEEEEEEGQRTKSPTYPTLSTTTSVSWCYLNYVKPNPSPQQDPRASVYASWSVSVHNPNLPGLSTRAALSLLHSKQKHTPKPTPWQPHHTPPLAGWSQPAPGSPACLRYAPPPPAPPSK</sequence>
<dbReference type="GO" id="GO:0000981">
    <property type="term" value="F:DNA-binding transcription factor activity, RNA polymerase II-specific"/>
    <property type="evidence" value="ECO:0007669"/>
    <property type="project" value="TreeGrafter"/>
</dbReference>
<feature type="compositionally biased region" description="Low complexity" evidence="10">
    <location>
        <begin position="10"/>
        <end position="29"/>
    </location>
</feature>
<feature type="region of interest" description="Disordered" evidence="10">
    <location>
        <begin position="898"/>
        <end position="945"/>
    </location>
</feature>
<evidence type="ECO:0000256" key="9">
    <source>
        <dbReference type="PROSITE-ProRule" id="PRU00042"/>
    </source>
</evidence>
<evidence type="ECO:0000256" key="5">
    <source>
        <dbReference type="ARBA" id="ARBA00022833"/>
    </source>
</evidence>
<evidence type="ECO:0000256" key="7">
    <source>
        <dbReference type="ARBA" id="ARBA00023163"/>
    </source>
</evidence>
<feature type="region of interest" description="Disordered" evidence="10">
    <location>
        <begin position="682"/>
        <end position="846"/>
    </location>
</feature>
<feature type="compositionally biased region" description="Pro residues" evidence="10">
    <location>
        <begin position="936"/>
        <end position="945"/>
    </location>
</feature>
<keyword evidence="8" id="KW-0539">Nucleus</keyword>
<dbReference type="PANTHER" id="PTHR45944:SF5">
    <property type="entry name" value="TRANSCRIPTION FACTOR HIVEP3"/>
    <property type="match status" value="1"/>
</dbReference>
<feature type="compositionally biased region" description="Basic and acidic residues" evidence="10">
    <location>
        <begin position="328"/>
        <end position="343"/>
    </location>
</feature>
<evidence type="ECO:0000313" key="13">
    <source>
        <dbReference type="EMBL" id="KAG5858069.1"/>
    </source>
</evidence>
<evidence type="ECO:0000256" key="2">
    <source>
        <dbReference type="ARBA" id="ARBA00022723"/>
    </source>
</evidence>
<feature type="region of interest" description="Disordered" evidence="10">
    <location>
        <begin position="269"/>
        <end position="425"/>
    </location>
</feature>
<feature type="compositionally biased region" description="Basic and acidic residues" evidence="10">
    <location>
        <begin position="682"/>
        <end position="697"/>
    </location>
</feature>
<evidence type="ECO:0000259" key="11">
    <source>
        <dbReference type="PROSITE" id="PS50157"/>
    </source>
</evidence>
<feature type="compositionally biased region" description="Basic residues" evidence="10">
    <location>
        <begin position="711"/>
        <end position="721"/>
    </location>
</feature>
<name>A0A9D3N058_ANGAN</name>
<feature type="compositionally biased region" description="Low complexity" evidence="10">
    <location>
        <begin position="837"/>
        <end position="846"/>
    </location>
</feature>
<feature type="compositionally biased region" description="Acidic residues" evidence="10">
    <location>
        <begin position="794"/>
        <end position="807"/>
    </location>
</feature>
<dbReference type="EMBL" id="JAFIRN010000001">
    <property type="protein sequence ID" value="KAG5858069.1"/>
    <property type="molecule type" value="Genomic_DNA"/>
</dbReference>
<evidence type="ECO:0000256" key="1">
    <source>
        <dbReference type="ARBA" id="ARBA00004123"/>
    </source>
</evidence>
<feature type="region of interest" description="Disordered" evidence="10">
    <location>
        <begin position="66"/>
        <end position="201"/>
    </location>
</feature>
<feature type="compositionally biased region" description="Polar residues" evidence="10">
    <location>
        <begin position="30"/>
        <end position="43"/>
    </location>
</feature>
<dbReference type="GO" id="GO:0008270">
    <property type="term" value="F:zinc ion binding"/>
    <property type="evidence" value="ECO:0007669"/>
    <property type="project" value="UniProtKB-KW"/>
</dbReference>
<keyword evidence="5" id="KW-0862">Zinc</keyword>
<keyword evidence="6" id="KW-0805">Transcription regulation</keyword>
<evidence type="ECO:0000259" key="12">
    <source>
        <dbReference type="PROSITE" id="PS51811"/>
    </source>
</evidence>
<evidence type="ECO:0000313" key="14">
    <source>
        <dbReference type="Proteomes" id="UP001044222"/>
    </source>
</evidence>
<feature type="compositionally biased region" description="Low complexity" evidence="10">
    <location>
        <begin position="410"/>
        <end position="421"/>
    </location>
</feature>
<proteinExistence type="predicted"/>
<feature type="domain" description="C2H2-type" evidence="11">
    <location>
        <begin position="199"/>
        <end position="227"/>
    </location>
</feature>
<dbReference type="PROSITE" id="PS50157">
    <property type="entry name" value="ZINC_FINGER_C2H2_2"/>
    <property type="match status" value="1"/>
</dbReference>
<evidence type="ECO:0000256" key="4">
    <source>
        <dbReference type="ARBA" id="ARBA00022771"/>
    </source>
</evidence>
<keyword evidence="14" id="KW-1185">Reference proteome</keyword>